<proteinExistence type="predicted"/>
<organism evidence="2 3">
    <name type="scientific">Acacia crassicarpa</name>
    <name type="common">northern wattle</name>
    <dbReference type="NCBI Taxonomy" id="499986"/>
    <lineage>
        <taxon>Eukaryota</taxon>
        <taxon>Viridiplantae</taxon>
        <taxon>Streptophyta</taxon>
        <taxon>Embryophyta</taxon>
        <taxon>Tracheophyta</taxon>
        <taxon>Spermatophyta</taxon>
        <taxon>Magnoliopsida</taxon>
        <taxon>eudicotyledons</taxon>
        <taxon>Gunneridae</taxon>
        <taxon>Pentapetalae</taxon>
        <taxon>rosids</taxon>
        <taxon>fabids</taxon>
        <taxon>Fabales</taxon>
        <taxon>Fabaceae</taxon>
        <taxon>Caesalpinioideae</taxon>
        <taxon>mimosoid clade</taxon>
        <taxon>Acacieae</taxon>
        <taxon>Acacia</taxon>
    </lineage>
</organism>
<keyword evidence="1" id="KW-0812">Transmembrane</keyword>
<keyword evidence="3" id="KW-1185">Reference proteome</keyword>
<dbReference type="AlphaFoldDB" id="A0AAE1MZV5"/>
<sequence>MVSSLAVSVGEGDVRLFLLLLCCWVLVVDLYVSWLINRSTESDYNSSWVNGNLNVNRSNSYLVGSDSRFWEKGMVVAPICFTSHRTLLGLFNGGESKALMLAMYIIKRRCSVVGQSH</sequence>
<name>A0AAE1MZV5_9FABA</name>
<accession>A0AAE1MZV5</accession>
<feature type="transmembrane region" description="Helical" evidence="1">
    <location>
        <begin position="16"/>
        <end position="36"/>
    </location>
</feature>
<dbReference type="Proteomes" id="UP001293593">
    <property type="component" value="Unassembled WGS sequence"/>
</dbReference>
<reference evidence="2" key="1">
    <citation type="submission" date="2023-10" db="EMBL/GenBank/DDBJ databases">
        <title>Chromosome-level genome of the transformable northern wattle, Acacia crassicarpa.</title>
        <authorList>
            <person name="Massaro I."/>
            <person name="Sinha N.R."/>
            <person name="Poethig S."/>
            <person name="Leichty A.R."/>
        </authorList>
    </citation>
    <scope>NUCLEOTIDE SEQUENCE</scope>
    <source>
        <strain evidence="2">Acra3RX</strain>
        <tissue evidence="2">Leaf</tissue>
    </source>
</reference>
<dbReference type="EMBL" id="JAWXYG010000002">
    <property type="protein sequence ID" value="KAK4280282.1"/>
    <property type="molecule type" value="Genomic_DNA"/>
</dbReference>
<comment type="caution">
    <text evidence="2">The sequence shown here is derived from an EMBL/GenBank/DDBJ whole genome shotgun (WGS) entry which is preliminary data.</text>
</comment>
<protein>
    <submittedName>
        <fullName evidence="2">Uncharacterized protein</fullName>
    </submittedName>
</protein>
<keyword evidence="1" id="KW-0472">Membrane</keyword>
<evidence type="ECO:0000313" key="2">
    <source>
        <dbReference type="EMBL" id="KAK4280282.1"/>
    </source>
</evidence>
<evidence type="ECO:0000313" key="3">
    <source>
        <dbReference type="Proteomes" id="UP001293593"/>
    </source>
</evidence>
<keyword evidence="1" id="KW-1133">Transmembrane helix</keyword>
<evidence type="ECO:0000256" key="1">
    <source>
        <dbReference type="SAM" id="Phobius"/>
    </source>
</evidence>
<gene>
    <name evidence="2" type="ORF">QN277_011924</name>
</gene>